<sequence>MIWGWQLTRAGISIGPVFVWIMGLQTNLVAKCEVRNKRARKDVARVYYESILDFDKPASHCLSTRVRVAFVEECSCGVTSALVYLVEAISRRCAHRQGHVRAPSDILSPQPRRFHWLQTRGLHANNRQIRCSYARSKPAREPLAHGKLGVSGRPPSKGLRRCCLQQWIASTPTDLGASVLKTMLMGMPHGECVAIVGASGCDIAAPAPV</sequence>
<dbReference type="Proteomes" id="UP000183567">
    <property type="component" value="Unassembled WGS sequence"/>
</dbReference>
<dbReference type="EMBL" id="LVVM01001036">
    <property type="protein sequence ID" value="OJA19463.1"/>
    <property type="molecule type" value="Genomic_DNA"/>
</dbReference>
<comment type="caution">
    <text evidence="1">The sequence shown here is derived from an EMBL/GenBank/DDBJ whole genome shotgun (WGS) entry which is preliminary data.</text>
</comment>
<keyword evidence="2" id="KW-1185">Reference proteome</keyword>
<name>A0A1J8QFM5_9AGAM</name>
<proteinExistence type="predicted"/>
<evidence type="ECO:0000313" key="2">
    <source>
        <dbReference type="Proteomes" id="UP000183567"/>
    </source>
</evidence>
<organism evidence="1 2">
    <name type="scientific">Rhizopogon vesiculosus</name>
    <dbReference type="NCBI Taxonomy" id="180088"/>
    <lineage>
        <taxon>Eukaryota</taxon>
        <taxon>Fungi</taxon>
        <taxon>Dikarya</taxon>
        <taxon>Basidiomycota</taxon>
        <taxon>Agaricomycotina</taxon>
        <taxon>Agaricomycetes</taxon>
        <taxon>Agaricomycetidae</taxon>
        <taxon>Boletales</taxon>
        <taxon>Suillineae</taxon>
        <taxon>Rhizopogonaceae</taxon>
        <taxon>Rhizopogon</taxon>
    </lineage>
</organism>
<dbReference type="AlphaFoldDB" id="A0A1J8QFM5"/>
<accession>A0A1J8QFM5</accession>
<reference evidence="1 2" key="1">
    <citation type="submission" date="2016-03" db="EMBL/GenBank/DDBJ databases">
        <title>Comparative genomics of the ectomycorrhizal sister species Rhizopogon vinicolor and Rhizopogon vesiculosus (Basidiomycota: Boletales) reveals a divergence of the mating type B locus.</title>
        <authorList>
            <person name="Mujic A.B."/>
            <person name="Kuo A."/>
            <person name="Tritt A."/>
            <person name="Lipzen A."/>
            <person name="Chen C."/>
            <person name="Johnson J."/>
            <person name="Sharma A."/>
            <person name="Barry K."/>
            <person name="Grigoriev I.V."/>
            <person name="Spatafora J.W."/>
        </authorList>
    </citation>
    <scope>NUCLEOTIDE SEQUENCE [LARGE SCALE GENOMIC DNA]</scope>
    <source>
        <strain evidence="1 2">AM-OR11-056</strain>
    </source>
</reference>
<protein>
    <submittedName>
        <fullName evidence="1">Uncharacterized protein</fullName>
    </submittedName>
</protein>
<dbReference type="STRING" id="180088.A0A1J8QFM5"/>
<evidence type="ECO:0000313" key="1">
    <source>
        <dbReference type="EMBL" id="OJA19463.1"/>
    </source>
</evidence>
<dbReference type="OrthoDB" id="2688406at2759"/>
<gene>
    <name evidence="1" type="ORF">AZE42_05671</name>
</gene>